<sequence>MCSCNKQECTDDFVSLSYEPELSSQEASWHTPVDQIVEDSYDEYCSPACATPVTPRTPVSTRREFRTPAAPLRVLSQRRDLRQGVAVASRRLNYDTIAAADITFDSLDTDDSTGSSQRILRGMFRCAPSSTLQTLPTPQTRTEKLAQTSYRLRTRPLPPERQYLPRITKMTPCGKCLRVNIIICTYRVLQVLPATVRQYIL</sequence>
<keyword evidence="1" id="KW-1185">Reference proteome</keyword>
<name>A0A9C6VY57_BOMTE</name>
<accession>A0A9C6VY57</accession>
<protein>
    <submittedName>
        <fullName evidence="2">Uncharacterized protein LOC110119209 isoform X2</fullName>
    </submittedName>
</protein>
<evidence type="ECO:0000313" key="1">
    <source>
        <dbReference type="Proteomes" id="UP000835206"/>
    </source>
</evidence>
<dbReference type="GeneID" id="110119209"/>
<gene>
    <name evidence="2" type="primary">LOC110119209</name>
</gene>
<dbReference type="Proteomes" id="UP000835206">
    <property type="component" value="Chromosome 1"/>
</dbReference>
<proteinExistence type="predicted"/>
<dbReference type="AlphaFoldDB" id="A0A9C6VY57"/>
<organism evidence="1 2">
    <name type="scientific">Bombus terrestris</name>
    <name type="common">Buff-tailed bumblebee</name>
    <name type="synonym">Apis terrestris</name>
    <dbReference type="NCBI Taxonomy" id="30195"/>
    <lineage>
        <taxon>Eukaryota</taxon>
        <taxon>Metazoa</taxon>
        <taxon>Ecdysozoa</taxon>
        <taxon>Arthropoda</taxon>
        <taxon>Hexapoda</taxon>
        <taxon>Insecta</taxon>
        <taxon>Pterygota</taxon>
        <taxon>Neoptera</taxon>
        <taxon>Endopterygota</taxon>
        <taxon>Hymenoptera</taxon>
        <taxon>Apocrita</taxon>
        <taxon>Aculeata</taxon>
        <taxon>Apoidea</taxon>
        <taxon>Anthophila</taxon>
        <taxon>Apidae</taxon>
        <taxon>Bombus</taxon>
        <taxon>Bombus</taxon>
    </lineage>
</organism>
<reference evidence="2" key="1">
    <citation type="submission" date="2025-08" db="UniProtKB">
        <authorList>
            <consortium name="RefSeq"/>
        </authorList>
    </citation>
    <scope>IDENTIFICATION</scope>
</reference>
<evidence type="ECO:0000313" key="2">
    <source>
        <dbReference type="RefSeq" id="XP_048260819.1"/>
    </source>
</evidence>
<dbReference type="RefSeq" id="XP_048260819.1">
    <property type="nucleotide sequence ID" value="XM_048404862.1"/>
</dbReference>